<evidence type="ECO:0000313" key="11">
    <source>
        <dbReference type="EMBL" id="CAA7389439.1"/>
    </source>
</evidence>
<dbReference type="PANTHER" id="PTHR22937:SF65">
    <property type="entry name" value="E3 UBIQUITIN-PROTEIN LIGASE ARK2C"/>
    <property type="match status" value="1"/>
</dbReference>
<dbReference type="Pfam" id="PF13639">
    <property type="entry name" value="zf-RING_2"/>
    <property type="match status" value="1"/>
</dbReference>
<evidence type="ECO:0000256" key="7">
    <source>
        <dbReference type="ARBA" id="ARBA00022833"/>
    </source>
</evidence>
<reference evidence="11" key="1">
    <citation type="submission" date="2020-02" db="EMBL/GenBank/DDBJ databases">
        <authorList>
            <person name="Scholz U."/>
            <person name="Mascher M."/>
            <person name="Fiebig A."/>
        </authorList>
    </citation>
    <scope>NUCLEOTIDE SEQUENCE</scope>
</reference>
<dbReference type="Gene3D" id="3.30.40.10">
    <property type="entry name" value="Zinc/RING finger domain, C3HC4 (zinc finger)"/>
    <property type="match status" value="1"/>
</dbReference>
<dbReference type="EMBL" id="LR746264">
    <property type="protein sequence ID" value="CAA7389439.1"/>
    <property type="molecule type" value="Genomic_DNA"/>
</dbReference>
<dbReference type="SUPFAM" id="SSF57850">
    <property type="entry name" value="RING/U-box"/>
    <property type="match status" value="1"/>
</dbReference>
<dbReference type="InterPro" id="IPR001841">
    <property type="entry name" value="Znf_RING"/>
</dbReference>
<dbReference type="EC" id="2.3.2.27" evidence="2"/>
<protein>
    <recommendedName>
        <fullName evidence="2">RING-type E3 ubiquitin transferase</fullName>
        <ecNumber evidence="2">2.3.2.27</ecNumber>
    </recommendedName>
</protein>
<feature type="domain" description="RING-type" evidence="10">
    <location>
        <begin position="477"/>
        <end position="518"/>
    </location>
</feature>
<name>A0A7I8JZF7_SPIIN</name>
<dbReference type="AlphaFoldDB" id="A0A7I8JZF7"/>
<evidence type="ECO:0000256" key="5">
    <source>
        <dbReference type="ARBA" id="ARBA00022771"/>
    </source>
</evidence>
<dbReference type="InterPro" id="IPR045191">
    <property type="entry name" value="MBR1/2-like"/>
</dbReference>
<evidence type="ECO:0000256" key="9">
    <source>
        <dbReference type="SAM" id="MobiDB-lite"/>
    </source>
</evidence>
<evidence type="ECO:0000256" key="3">
    <source>
        <dbReference type="ARBA" id="ARBA00022679"/>
    </source>
</evidence>
<keyword evidence="3" id="KW-0808">Transferase</keyword>
<keyword evidence="7" id="KW-0862">Zinc</keyword>
<evidence type="ECO:0000256" key="6">
    <source>
        <dbReference type="ARBA" id="ARBA00022786"/>
    </source>
</evidence>
<dbReference type="SMART" id="SM00184">
    <property type="entry name" value="RING"/>
    <property type="match status" value="1"/>
</dbReference>
<evidence type="ECO:0000313" key="12">
    <source>
        <dbReference type="Proteomes" id="UP000663760"/>
    </source>
</evidence>
<keyword evidence="5 8" id="KW-0863">Zinc-finger</keyword>
<keyword evidence="6" id="KW-0833">Ubl conjugation pathway</keyword>
<dbReference type="PROSITE" id="PS50089">
    <property type="entry name" value="ZF_RING_2"/>
    <property type="match status" value="1"/>
</dbReference>
<evidence type="ECO:0000256" key="8">
    <source>
        <dbReference type="PROSITE-ProRule" id="PRU00175"/>
    </source>
</evidence>
<evidence type="ECO:0000256" key="4">
    <source>
        <dbReference type="ARBA" id="ARBA00022723"/>
    </source>
</evidence>
<gene>
    <name evidence="11" type="ORF">SI8410_01001487</name>
</gene>
<dbReference type="Proteomes" id="UP000663760">
    <property type="component" value="Chromosome 1"/>
</dbReference>
<dbReference type="GO" id="GO:0008270">
    <property type="term" value="F:zinc ion binding"/>
    <property type="evidence" value="ECO:0007669"/>
    <property type="project" value="UniProtKB-KW"/>
</dbReference>
<keyword evidence="4" id="KW-0479">Metal-binding</keyword>
<dbReference type="OrthoDB" id="8062037at2759"/>
<accession>A0A7I8JZF7</accession>
<evidence type="ECO:0000259" key="10">
    <source>
        <dbReference type="PROSITE" id="PS50089"/>
    </source>
</evidence>
<proteinExistence type="predicted"/>
<organism evidence="11 12">
    <name type="scientific">Spirodela intermedia</name>
    <name type="common">Intermediate duckweed</name>
    <dbReference type="NCBI Taxonomy" id="51605"/>
    <lineage>
        <taxon>Eukaryota</taxon>
        <taxon>Viridiplantae</taxon>
        <taxon>Streptophyta</taxon>
        <taxon>Embryophyta</taxon>
        <taxon>Tracheophyta</taxon>
        <taxon>Spermatophyta</taxon>
        <taxon>Magnoliopsida</taxon>
        <taxon>Liliopsida</taxon>
        <taxon>Araceae</taxon>
        <taxon>Lemnoideae</taxon>
        <taxon>Spirodela</taxon>
    </lineage>
</organism>
<dbReference type="InterPro" id="IPR013083">
    <property type="entry name" value="Znf_RING/FYVE/PHD"/>
</dbReference>
<sequence length="532" mass="57279">MAHRNFFFPSNTSEMDHDQVRNGFNSDSRLPLENGSFAFPVDNLAINRINPVSYPSVPLRSNDYASSSTGIPHYRPVTSGTSDLHQQQLSTASSSSFVPSSYAHLGPCYNHCIIPSDEGRNPNPPPMDEGRVLAKRKSPSVAMFNDPGNTNRYYNGGNSAGIASAADQLQQKPFPSSQQWHWDPNIAVHNYSGSSSLLVPGEGSHGNVRSRHPHVPHLDGNQAGAPCHFPPAGDLPGLAANPRWCHNLASHGSFGRPPPPGGAASWFGHVNQSYLVSSTAGVSAEPSGSRRHVGAPAPPAIAHAPQSAAGEGQHSSRQRSGGPSHRPTPCYPNSSFTAAATEEVRHAGSGAAAAFTRHPRSLSISGGRSAERSGRARFPCGRFHPYPTDDGNRSRWAPEEDSTADRSAYYDSVNLFDQHRDLRLDVDNMSYEELLALGERIGSVNTGLSEDTITKCLKRTVYSPAGDQAQDLQVGSCVICLERYEDEDELGTLGCGHDYHADCVRKWLLMKNACPICKAPALEDEKSSRGGE</sequence>
<comment type="catalytic activity">
    <reaction evidence="1">
        <text>S-ubiquitinyl-[E2 ubiquitin-conjugating enzyme]-L-cysteine + [acceptor protein]-L-lysine = [E2 ubiquitin-conjugating enzyme]-L-cysteine + N(6)-ubiquitinyl-[acceptor protein]-L-lysine.</text>
        <dbReference type="EC" id="2.3.2.27"/>
    </reaction>
</comment>
<feature type="region of interest" description="Disordered" evidence="9">
    <location>
        <begin position="197"/>
        <end position="229"/>
    </location>
</feature>
<evidence type="ECO:0000256" key="1">
    <source>
        <dbReference type="ARBA" id="ARBA00000900"/>
    </source>
</evidence>
<feature type="compositionally biased region" description="Low complexity" evidence="9">
    <location>
        <begin position="300"/>
        <end position="309"/>
    </location>
</feature>
<evidence type="ECO:0000256" key="2">
    <source>
        <dbReference type="ARBA" id="ARBA00012483"/>
    </source>
</evidence>
<keyword evidence="12" id="KW-1185">Reference proteome</keyword>
<feature type="region of interest" description="Disordered" evidence="9">
    <location>
        <begin position="281"/>
        <end position="403"/>
    </location>
</feature>
<dbReference type="GO" id="GO:0061630">
    <property type="term" value="F:ubiquitin protein ligase activity"/>
    <property type="evidence" value="ECO:0007669"/>
    <property type="project" value="UniProtKB-EC"/>
</dbReference>
<dbReference type="PANTHER" id="PTHR22937">
    <property type="entry name" value="E3 UBIQUITIN-PROTEIN LIGASE RNF165"/>
    <property type="match status" value="1"/>
</dbReference>